<reference evidence="4" key="1">
    <citation type="submission" date="2022-04" db="EMBL/GenBank/DDBJ databases">
        <authorList>
            <person name="Ren T."/>
        </authorList>
    </citation>
    <scope>NUCLEOTIDE SEQUENCE</scope>
    <source>
        <strain evidence="4">F63249</strain>
    </source>
</reference>
<feature type="region of interest" description="Disordered" evidence="1">
    <location>
        <begin position="29"/>
        <end position="48"/>
    </location>
</feature>
<evidence type="ECO:0000256" key="2">
    <source>
        <dbReference type="SAM" id="SignalP"/>
    </source>
</evidence>
<feature type="signal peptide" evidence="2">
    <location>
        <begin position="1"/>
        <end position="19"/>
    </location>
</feature>
<evidence type="ECO:0000313" key="5">
    <source>
        <dbReference type="Proteomes" id="UP001203687"/>
    </source>
</evidence>
<protein>
    <submittedName>
        <fullName evidence="4">DUF547 domain-containing protein</fullName>
    </submittedName>
</protein>
<dbReference type="PANTHER" id="PTHR46361">
    <property type="entry name" value="ELECTRON CARRIER/ PROTEIN DISULFIDE OXIDOREDUCTASE"/>
    <property type="match status" value="1"/>
</dbReference>
<feature type="domain" description="DUF547" evidence="3">
    <location>
        <begin position="98"/>
        <end position="203"/>
    </location>
</feature>
<feature type="compositionally biased region" description="Low complexity" evidence="1">
    <location>
        <begin position="38"/>
        <end position="48"/>
    </location>
</feature>
<sequence>MRYLLAVLLLVCTYSCFSAKGLPIKEVKAPKTTETETENTNSTSNTSTTEALLDHSSWDALLKIYVAKNGDVDYKGFQSDAQKLDEYINYLASKVPTNNWSLNEQLAYFINVYNANTIKLIIDNYPTKSIKDISNPWMKNRLKIGDEDFSLADIENGILRKMNEPRIHFAINCASYSCPKLLNTAYTADNVQELMERATKEFINNSEKNKLSAMQPKLSEIFKWYKSDFTENGSLIDYINQYAETKISADANIDYIDYDWNLNEQN</sequence>
<evidence type="ECO:0000256" key="1">
    <source>
        <dbReference type="SAM" id="MobiDB-lite"/>
    </source>
</evidence>
<evidence type="ECO:0000259" key="3">
    <source>
        <dbReference type="Pfam" id="PF04784"/>
    </source>
</evidence>
<dbReference type="EMBL" id="JALPQF010000006">
    <property type="protein sequence ID" value="MCK8480441.1"/>
    <property type="molecule type" value="Genomic_DNA"/>
</dbReference>
<dbReference type="PANTHER" id="PTHR46361:SF3">
    <property type="entry name" value="ELECTRON CARRIER_ PROTEIN DISULFIDE OXIDOREDUCTASE"/>
    <property type="match status" value="1"/>
</dbReference>
<dbReference type="RefSeq" id="WP_248412551.1">
    <property type="nucleotide sequence ID" value="NZ_JALPQF010000006.1"/>
</dbReference>
<comment type="caution">
    <text evidence="4">The sequence shown here is derived from an EMBL/GenBank/DDBJ whole genome shotgun (WGS) entry which is preliminary data.</text>
</comment>
<evidence type="ECO:0000313" key="4">
    <source>
        <dbReference type="EMBL" id="MCK8480441.1"/>
    </source>
</evidence>
<dbReference type="InterPro" id="IPR006869">
    <property type="entry name" value="DUF547"/>
</dbReference>
<organism evidence="4 5">
    <name type="scientific">Psychroserpens algicola</name>
    <dbReference type="NCBI Taxonomy" id="1719034"/>
    <lineage>
        <taxon>Bacteria</taxon>
        <taxon>Pseudomonadati</taxon>
        <taxon>Bacteroidota</taxon>
        <taxon>Flavobacteriia</taxon>
        <taxon>Flavobacteriales</taxon>
        <taxon>Flavobacteriaceae</taxon>
        <taxon>Psychroserpens</taxon>
    </lineage>
</organism>
<dbReference type="Pfam" id="PF04784">
    <property type="entry name" value="DUF547"/>
    <property type="match status" value="1"/>
</dbReference>
<keyword evidence="5" id="KW-1185">Reference proteome</keyword>
<feature type="chain" id="PRO_5046741260" evidence="2">
    <location>
        <begin position="20"/>
        <end position="266"/>
    </location>
</feature>
<proteinExistence type="predicted"/>
<name>A0ABT0H7V8_9FLAO</name>
<accession>A0ABT0H7V8</accession>
<keyword evidence="2" id="KW-0732">Signal</keyword>
<dbReference type="Proteomes" id="UP001203687">
    <property type="component" value="Unassembled WGS sequence"/>
</dbReference>
<gene>
    <name evidence="4" type="ORF">MUY34_07405</name>
</gene>